<dbReference type="AlphaFoldDB" id="A0AAW4X0Z1"/>
<keyword evidence="2 7" id="KW-0678">Repressor</keyword>
<dbReference type="Pfam" id="PF02629">
    <property type="entry name" value="CoA_binding"/>
    <property type="match status" value="1"/>
</dbReference>
<dbReference type="EMBL" id="JAJFAT010000012">
    <property type="protein sequence ID" value="MCC3145452.1"/>
    <property type="molecule type" value="Genomic_DNA"/>
</dbReference>
<evidence type="ECO:0000256" key="7">
    <source>
        <dbReference type="HAMAP-Rule" id="MF_01131"/>
    </source>
</evidence>
<sequence>MDKRSENIPNIIIRRLPIYYKHLKKLKNRAKEYISSEELAELTGFSSSLIRKDLSYFGNFGRKSYGYDIYCLLQELSIIMGFNHPKNLIIVGAGHLGQALVHNKGYEERGYKLKGVFDKNPKLIGLFLDDIKIRSVEEMCDFVKEEKIDIAALTVPKGVAQKTAELLIEAGVIGIWDFTEVALKVPNNILLEEQHINEGLCKLSCKINQNFN</sequence>
<dbReference type="GO" id="GO:0045892">
    <property type="term" value="P:negative regulation of DNA-templated transcription"/>
    <property type="evidence" value="ECO:0007669"/>
    <property type="project" value="InterPro"/>
</dbReference>
<evidence type="ECO:0000256" key="2">
    <source>
        <dbReference type="ARBA" id="ARBA00022491"/>
    </source>
</evidence>
<keyword evidence="1 7" id="KW-0963">Cytoplasm</keyword>
<dbReference type="PANTHER" id="PTHR35786:SF1">
    <property type="entry name" value="REDOX-SENSING TRANSCRIPTIONAL REPRESSOR REX 1"/>
    <property type="match status" value="1"/>
</dbReference>
<comment type="subcellular location">
    <subcellularLocation>
        <location evidence="7">Cytoplasm</location>
    </subcellularLocation>
</comment>
<proteinExistence type="inferred from homology"/>
<keyword evidence="5 7" id="KW-0238">DNA-binding</keyword>
<evidence type="ECO:0000256" key="3">
    <source>
        <dbReference type="ARBA" id="ARBA00023015"/>
    </source>
</evidence>
<comment type="function">
    <text evidence="7">Modulates transcription in response to changes in cellular NADH/NAD(+) redox state.</text>
</comment>
<evidence type="ECO:0000313" key="10">
    <source>
        <dbReference type="Proteomes" id="UP001199296"/>
    </source>
</evidence>
<keyword evidence="4 7" id="KW-0520">NAD</keyword>
<organism evidence="9 10">
    <name type="scientific">Halanaerobium polyolivorans</name>
    <dbReference type="NCBI Taxonomy" id="2886943"/>
    <lineage>
        <taxon>Bacteria</taxon>
        <taxon>Bacillati</taxon>
        <taxon>Bacillota</taxon>
        <taxon>Clostridia</taxon>
        <taxon>Halanaerobiales</taxon>
        <taxon>Halanaerobiaceae</taxon>
        <taxon>Halanaerobium</taxon>
    </lineage>
</organism>
<protein>
    <recommendedName>
        <fullName evidence="7">Redox-sensing transcriptional repressor Rex</fullName>
    </recommendedName>
</protein>
<dbReference type="InterPro" id="IPR036388">
    <property type="entry name" value="WH-like_DNA-bd_sf"/>
</dbReference>
<dbReference type="SUPFAM" id="SSF51735">
    <property type="entry name" value="NAD(P)-binding Rossmann-fold domains"/>
    <property type="match status" value="1"/>
</dbReference>
<feature type="DNA-binding region" description="H-T-H motif" evidence="7">
    <location>
        <begin position="18"/>
        <end position="57"/>
    </location>
</feature>
<dbReference type="Gene3D" id="3.40.50.720">
    <property type="entry name" value="NAD(P)-binding Rossmann-like Domain"/>
    <property type="match status" value="1"/>
</dbReference>
<dbReference type="SUPFAM" id="SSF46785">
    <property type="entry name" value="Winged helix' DNA-binding domain"/>
    <property type="match status" value="1"/>
</dbReference>
<dbReference type="InterPro" id="IPR003781">
    <property type="entry name" value="CoA-bd"/>
</dbReference>
<dbReference type="InterPro" id="IPR022876">
    <property type="entry name" value="Tscrpt_rep_Rex"/>
</dbReference>
<dbReference type="GO" id="GO:0051775">
    <property type="term" value="P:response to redox state"/>
    <property type="evidence" value="ECO:0007669"/>
    <property type="project" value="InterPro"/>
</dbReference>
<dbReference type="GO" id="GO:0003677">
    <property type="term" value="F:DNA binding"/>
    <property type="evidence" value="ECO:0007669"/>
    <property type="project" value="UniProtKB-UniRule"/>
</dbReference>
<dbReference type="SMART" id="SM00881">
    <property type="entry name" value="CoA_binding"/>
    <property type="match status" value="1"/>
</dbReference>
<dbReference type="InterPro" id="IPR009718">
    <property type="entry name" value="Rex_DNA-bd_C_dom"/>
</dbReference>
<evidence type="ECO:0000313" key="9">
    <source>
        <dbReference type="EMBL" id="MCC3145452.1"/>
    </source>
</evidence>
<dbReference type="GO" id="GO:0003700">
    <property type="term" value="F:DNA-binding transcription factor activity"/>
    <property type="evidence" value="ECO:0007669"/>
    <property type="project" value="UniProtKB-UniRule"/>
</dbReference>
<dbReference type="NCBIfam" id="NF003995">
    <property type="entry name" value="PRK05472.2-4"/>
    <property type="match status" value="1"/>
</dbReference>
<feature type="binding site" evidence="7">
    <location>
        <begin position="92"/>
        <end position="97"/>
    </location>
    <ligand>
        <name>NAD(+)</name>
        <dbReference type="ChEBI" id="CHEBI:57540"/>
    </ligand>
</feature>
<gene>
    <name evidence="7" type="primary">rex</name>
    <name evidence="9" type="ORF">LJ207_08970</name>
</gene>
<evidence type="ECO:0000256" key="6">
    <source>
        <dbReference type="ARBA" id="ARBA00023163"/>
    </source>
</evidence>
<dbReference type="RefSeq" id="WP_229346156.1">
    <property type="nucleotide sequence ID" value="NZ_JAJFAT010000012.1"/>
</dbReference>
<keyword evidence="3 7" id="KW-0805">Transcription regulation</keyword>
<accession>A0AAW4X0Z1</accession>
<comment type="similarity">
    <text evidence="7">Belongs to the transcriptional regulatory Rex family.</text>
</comment>
<evidence type="ECO:0000256" key="5">
    <source>
        <dbReference type="ARBA" id="ARBA00023125"/>
    </source>
</evidence>
<dbReference type="Proteomes" id="UP001199296">
    <property type="component" value="Unassembled WGS sequence"/>
</dbReference>
<dbReference type="NCBIfam" id="NF003996">
    <property type="entry name" value="PRK05472.2-5"/>
    <property type="match status" value="1"/>
</dbReference>
<dbReference type="Gene3D" id="1.10.10.10">
    <property type="entry name" value="Winged helix-like DNA-binding domain superfamily/Winged helix DNA-binding domain"/>
    <property type="match status" value="1"/>
</dbReference>
<reference evidence="9 10" key="1">
    <citation type="submission" date="2021-10" db="EMBL/GenBank/DDBJ databases">
        <authorList>
            <person name="Grouzdev D.S."/>
            <person name="Pantiukh K.S."/>
            <person name="Krutkina M.S."/>
        </authorList>
    </citation>
    <scope>NUCLEOTIDE SEQUENCE [LARGE SCALE GENOMIC DNA]</scope>
    <source>
        <strain evidence="9 10">Z-7514</strain>
    </source>
</reference>
<keyword evidence="10" id="KW-1185">Reference proteome</keyword>
<comment type="subunit">
    <text evidence="7">Homodimer.</text>
</comment>
<dbReference type="InterPro" id="IPR036390">
    <property type="entry name" value="WH_DNA-bd_sf"/>
</dbReference>
<comment type="caution">
    <text evidence="9">The sequence shown here is derived from an EMBL/GenBank/DDBJ whole genome shotgun (WGS) entry which is preliminary data.</text>
</comment>
<evidence type="ECO:0000256" key="1">
    <source>
        <dbReference type="ARBA" id="ARBA00022490"/>
    </source>
</evidence>
<dbReference type="Pfam" id="PF06971">
    <property type="entry name" value="Put_DNA-bind_N"/>
    <property type="match status" value="1"/>
</dbReference>
<feature type="domain" description="CoA-binding" evidence="8">
    <location>
        <begin position="82"/>
        <end position="182"/>
    </location>
</feature>
<dbReference type="NCBIfam" id="NF003994">
    <property type="entry name" value="PRK05472.2-3"/>
    <property type="match status" value="1"/>
</dbReference>
<dbReference type="InterPro" id="IPR036291">
    <property type="entry name" value="NAD(P)-bd_dom_sf"/>
</dbReference>
<evidence type="ECO:0000256" key="4">
    <source>
        <dbReference type="ARBA" id="ARBA00023027"/>
    </source>
</evidence>
<dbReference type="PANTHER" id="PTHR35786">
    <property type="entry name" value="REDOX-SENSING TRANSCRIPTIONAL REPRESSOR REX"/>
    <property type="match status" value="1"/>
</dbReference>
<keyword evidence="6 7" id="KW-0804">Transcription</keyword>
<evidence type="ECO:0000259" key="8">
    <source>
        <dbReference type="SMART" id="SM00881"/>
    </source>
</evidence>
<name>A0AAW4X0Z1_9FIRM</name>
<dbReference type="HAMAP" id="MF_01131">
    <property type="entry name" value="Rex"/>
    <property type="match status" value="1"/>
</dbReference>
<dbReference type="GO" id="GO:0005737">
    <property type="term" value="C:cytoplasm"/>
    <property type="evidence" value="ECO:0007669"/>
    <property type="project" value="UniProtKB-SubCell"/>
</dbReference>